<keyword evidence="12" id="KW-1185">Reference proteome</keyword>
<feature type="compositionally biased region" description="Low complexity" evidence="9">
    <location>
        <begin position="63"/>
        <end position="77"/>
    </location>
</feature>
<dbReference type="GO" id="GO:0044614">
    <property type="term" value="C:nuclear pore cytoplasmic filaments"/>
    <property type="evidence" value="ECO:0007669"/>
    <property type="project" value="TreeGrafter"/>
</dbReference>
<evidence type="ECO:0000256" key="2">
    <source>
        <dbReference type="ARBA" id="ARBA00008926"/>
    </source>
</evidence>
<feature type="compositionally biased region" description="Low complexity" evidence="9">
    <location>
        <begin position="40"/>
        <end position="52"/>
    </location>
</feature>
<comment type="similarity">
    <text evidence="2">Belongs to the nucleoporin GLFG family.</text>
</comment>
<dbReference type="GO" id="GO:0006606">
    <property type="term" value="P:protein import into nucleus"/>
    <property type="evidence" value="ECO:0007669"/>
    <property type="project" value="TreeGrafter"/>
</dbReference>
<name>A0AAD2GVD3_9AGAR</name>
<feature type="compositionally biased region" description="Polar residues" evidence="9">
    <location>
        <begin position="357"/>
        <end position="383"/>
    </location>
</feature>
<evidence type="ECO:0000256" key="4">
    <source>
        <dbReference type="ARBA" id="ARBA00022816"/>
    </source>
</evidence>
<dbReference type="FunFam" id="1.10.10.2360:FF:000001">
    <property type="entry name" value="Nuclear pore complex protein Nup98-Nup96"/>
    <property type="match status" value="1"/>
</dbReference>
<proteinExistence type="inferred from homology"/>
<comment type="caution">
    <text evidence="11">The sequence shown here is derived from an EMBL/GenBank/DDBJ whole genome shotgun (WGS) entry which is preliminary data.</text>
</comment>
<dbReference type="GO" id="GO:0008139">
    <property type="term" value="F:nuclear localization sequence binding"/>
    <property type="evidence" value="ECO:0007669"/>
    <property type="project" value="TreeGrafter"/>
</dbReference>
<gene>
    <name evidence="11" type="ORF">MYCIT1_LOCUS1953</name>
</gene>
<feature type="compositionally biased region" description="Low complexity" evidence="9">
    <location>
        <begin position="384"/>
        <end position="397"/>
    </location>
</feature>
<evidence type="ECO:0000256" key="5">
    <source>
        <dbReference type="ARBA" id="ARBA00022927"/>
    </source>
</evidence>
<dbReference type="GO" id="GO:0003723">
    <property type="term" value="F:RNA binding"/>
    <property type="evidence" value="ECO:0007669"/>
    <property type="project" value="TreeGrafter"/>
</dbReference>
<sequence>MFGSNWGTNNNNQQQQQQNQTSAFGQPSTFGGSAFGGGTSNAFGQQQQQQPQANPMFGNLTPATNNNNNNAGGGFSAFAGGNNAQNNAGTSAFGAPKQGFGAFGGGGTSAFGGGGGAFGQTQGTAFGGATNNSSAFGTPQSTSLFANKTGTGVFGAATAGTENVAPVTTGSSNPPYAAFSEKDPASASVTLNYQSISCMPAYRGTSFEEIRFQDYAQGRKTSGGFGQSAAFGGVQQPTSIFGQTQQQQQPAQQTSIFGGATNAQPTTGFGGAFGGSNAPSTSVFGGGGGAFGQPQQQQQQQAASSPFGSFGQPQAQQQQQQPQTTGVFGGGGGVFGGTNNAAKPAFGTFAGTAFGSSNSTPNPLGGNAQPTNSIFGNNANTQPTTGFGSFGNNNNTNAPKPSIFGQPAAPATTNTFGGSGGLFGSTANNQQPAAQPTAGFGGIFSNPAQPATTTGSTLTQSNPSMFGSMNNNNLNASSGMLTASIAEPISADLFAMLPTGPGPYALELPPKKRMPMFIAPPPPSLEQLRSRTPASSKLRGFGASRSSAIRPTLANPFNFTTSAVPGALSLSRTLQSPDALGRSASPALGSGSRSGVKKLILDKKVDANELTAGSPGRGKIVFSPALGIAMREKETARTQAHSPGQDSPTPAARTTAGGGTRFTAAAPPPAAEDGDRYDEIEPLEGEYWSRPDMSVLRLASHGELTSYKGLTVGRAGYGEVTFLKPVDLTGIKKLDELFGLVIQFDDKECAVYPDIPEVEKPPVGSGLNVPARIRLLNCWAVDKATREPIKDPSHPAAIRTLKRLKHMKATHFENFDYETGEWTFTVEWF</sequence>
<dbReference type="GO" id="GO:0051028">
    <property type="term" value="P:mRNA transport"/>
    <property type="evidence" value="ECO:0007669"/>
    <property type="project" value="UniProtKB-KW"/>
</dbReference>
<evidence type="ECO:0000256" key="8">
    <source>
        <dbReference type="ARBA" id="ARBA00023242"/>
    </source>
</evidence>
<dbReference type="AlphaFoldDB" id="A0AAD2GVD3"/>
<keyword evidence="7" id="KW-0906">Nuclear pore complex</keyword>
<evidence type="ECO:0000256" key="6">
    <source>
        <dbReference type="ARBA" id="ARBA00023010"/>
    </source>
</evidence>
<dbReference type="GO" id="GO:0034398">
    <property type="term" value="P:telomere tethering at nuclear periphery"/>
    <property type="evidence" value="ECO:0007669"/>
    <property type="project" value="TreeGrafter"/>
</dbReference>
<dbReference type="EMBL" id="CAVNYO010000028">
    <property type="protein sequence ID" value="CAK5262894.1"/>
    <property type="molecule type" value="Genomic_DNA"/>
</dbReference>
<protein>
    <recommendedName>
        <fullName evidence="10">Peptidase S59 domain-containing protein</fullName>
    </recommendedName>
</protein>
<accession>A0AAD2GVD3</accession>
<evidence type="ECO:0000256" key="7">
    <source>
        <dbReference type="ARBA" id="ARBA00023132"/>
    </source>
</evidence>
<feature type="compositionally biased region" description="Polar residues" evidence="9">
    <location>
        <begin position="446"/>
        <end position="465"/>
    </location>
</feature>
<feature type="region of interest" description="Disordered" evidence="9">
    <location>
        <begin position="357"/>
        <end position="465"/>
    </location>
</feature>
<feature type="region of interest" description="Disordered" evidence="9">
    <location>
        <begin position="1"/>
        <end position="77"/>
    </location>
</feature>
<feature type="compositionally biased region" description="Low complexity" evidence="9">
    <location>
        <begin position="9"/>
        <end position="20"/>
    </location>
</feature>
<dbReference type="GO" id="GO:0017056">
    <property type="term" value="F:structural constituent of nuclear pore"/>
    <property type="evidence" value="ECO:0007669"/>
    <property type="project" value="InterPro"/>
</dbReference>
<feature type="region of interest" description="Disordered" evidence="9">
    <location>
        <begin position="633"/>
        <end position="676"/>
    </location>
</feature>
<dbReference type="GO" id="GO:0006405">
    <property type="term" value="P:RNA export from nucleus"/>
    <property type="evidence" value="ECO:0007669"/>
    <property type="project" value="TreeGrafter"/>
</dbReference>
<dbReference type="PANTHER" id="PTHR23198:SF6">
    <property type="entry name" value="NUCLEAR PORE COMPLEX PROTEIN NUP98-NUP96"/>
    <property type="match status" value="1"/>
</dbReference>
<dbReference type="InterPro" id="IPR007230">
    <property type="entry name" value="Nup98_auto-Pept-S59_dom"/>
</dbReference>
<comment type="subcellular location">
    <subcellularLocation>
        <location evidence="1">Nucleus</location>
        <location evidence="1">Nuclear pore complex</location>
    </subcellularLocation>
</comment>
<keyword evidence="5" id="KW-0653">Protein transport</keyword>
<evidence type="ECO:0000256" key="9">
    <source>
        <dbReference type="SAM" id="MobiDB-lite"/>
    </source>
</evidence>
<feature type="compositionally biased region" description="Low complexity" evidence="9">
    <location>
        <begin position="424"/>
        <end position="438"/>
    </location>
</feature>
<keyword evidence="8" id="KW-0539">Nucleus</keyword>
<reference evidence="11" key="1">
    <citation type="submission" date="2023-11" db="EMBL/GenBank/DDBJ databases">
        <authorList>
            <person name="De Vega J J."/>
            <person name="De Vega J J."/>
        </authorList>
    </citation>
    <scope>NUCLEOTIDE SEQUENCE</scope>
</reference>
<dbReference type="GO" id="GO:0000973">
    <property type="term" value="P:post-transcriptional tethering of RNA polymerase II gene DNA at nuclear periphery"/>
    <property type="evidence" value="ECO:0007669"/>
    <property type="project" value="TreeGrafter"/>
</dbReference>
<feature type="region of interest" description="Disordered" evidence="9">
    <location>
        <begin position="240"/>
        <end position="332"/>
    </location>
</feature>
<evidence type="ECO:0000256" key="1">
    <source>
        <dbReference type="ARBA" id="ARBA00004567"/>
    </source>
</evidence>
<evidence type="ECO:0000313" key="11">
    <source>
        <dbReference type="EMBL" id="CAK5262894.1"/>
    </source>
</evidence>
<keyword evidence="6" id="KW-0811">Translocation</keyword>
<keyword evidence="3" id="KW-0813">Transport</keyword>
<dbReference type="InterPro" id="IPR037665">
    <property type="entry name" value="Nucleoporin_S59-like"/>
</dbReference>
<feature type="compositionally biased region" description="Polar residues" evidence="9">
    <location>
        <begin position="637"/>
        <end position="647"/>
    </location>
</feature>
<dbReference type="Gene3D" id="3.30.1610.10">
    <property type="entry name" value="Peptidase S59, nucleoporin"/>
    <property type="match status" value="1"/>
</dbReference>
<keyword evidence="4" id="KW-0509">mRNA transport</keyword>
<evidence type="ECO:0000259" key="10">
    <source>
        <dbReference type="PROSITE" id="PS51434"/>
    </source>
</evidence>
<dbReference type="PANTHER" id="PTHR23198">
    <property type="entry name" value="NUCLEOPORIN"/>
    <property type="match status" value="1"/>
</dbReference>
<evidence type="ECO:0000313" key="12">
    <source>
        <dbReference type="Proteomes" id="UP001295794"/>
    </source>
</evidence>
<feature type="compositionally biased region" description="Low complexity" evidence="9">
    <location>
        <begin position="292"/>
        <end position="326"/>
    </location>
</feature>
<dbReference type="Proteomes" id="UP001295794">
    <property type="component" value="Unassembled WGS sequence"/>
</dbReference>
<feature type="compositionally biased region" description="Low complexity" evidence="9">
    <location>
        <begin position="648"/>
        <end position="665"/>
    </location>
</feature>
<feature type="compositionally biased region" description="Low complexity" evidence="9">
    <location>
        <begin position="240"/>
        <end position="257"/>
    </location>
</feature>
<dbReference type="SUPFAM" id="SSF82215">
    <property type="entry name" value="C-terminal autoproteolytic domain of nucleoporin nup98"/>
    <property type="match status" value="1"/>
</dbReference>
<evidence type="ECO:0000256" key="3">
    <source>
        <dbReference type="ARBA" id="ARBA00022448"/>
    </source>
</evidence>
<dbReference type="Pfam" id="PF04096">
    <property type="entry name" value="Nucleoporin2"/>
    <property type="match status" value="1"/>
</dbReference>
<dbReference type="Gene3D" id="1.10.10.2360">
    <property type="match status" value="1"/>
</dbReference>
<organism evidence="11 12">
    <name type="scientific">Mycena citricolor</name>
    <dbReference type="NCBI Taxonomy" id="2018698"/>
    <lineage>
        <taxon>Eukaryota</taxon>
        <taxon>Fungi</taxon>
        <taxon>Dikarya</taxon>
        <taxon>Basidiomycota</taxon>
        <taxon>Agaricomycotina</taxon>
        <taxon>Agaricomycetes</taxon>
        <taxon>Agaricomycetidae</taxon>
        <taxon>Agaricales</taxon>
        <taxon>Marasmiineae</taxon>
        <taxon>Mycenaceae</taxon>
        <taxon>Mycena</taxon>
    </lineage>
</organism>
<dbReference type="InterPro" id="IPR036903">
    <property type="entry name" value="Nup98_auto-Pept-S59_dom_sf"/>
</dbReference>
<dbReference type="PROSITE" id="PS51434">
    <property type="entry name" value="NUP_C"/>
    <property type="match status" value="1"/>
</dbReference>
<feature type="domain" description="Peptidase S59" evidence="10">
    <location>
        <begin position="684"/>
        <end position="829"/>
    </location>
</feature>